<proteinExistence type="predicted"/>
<reference evidence="2" key="2">
    <citation type="submission" date="2015-01" db="EMBL/GenBank/DDBJ databases">
        <title>Evolutionary Origins and Diversification of the Mycorrhizal Mutualists.</title>
        <authorList>
            <consortium name="DOE Joint Genome Institute"/>
            <consortium name="Mycorrhizal Genomics Consortium"/>
            <person name="Kohler A."/>
            <person name="Kuo A."/>
            <person name="Nagy L.G."/>
            <person name="Floudas D."/>
            <person name="Copeland A."/>
            <person name="Barry K.W."/>
            <person name="Cichocki N."/>
            <person name="Veneault-Fourrey C."/>
            <person name="LaButti K."/>
            <person name="Lindquist E.A."/>
            <person name="Lipzen A."/>
            <person name="Lundell T."/>
            <person name="Morin E."/>
            <person name="Murat C."/>
            <person name="Riley R."/>
            <person name="Ohm R."/>
            <person name="Sun H."/>
            <person name="Tunlid A."/>
            <person name="Henrissat B."/>
            <person name="Grigoriev I.V."/>
            <person name="Hibbett D.S."/>
            <person name="Martin F."/>
        </authorList>
    </citation>
    <scope>NUCLEOTIDE SEQUENCE [LARGE SCALE GENOMIC DNA]</scope>
    <source>
        <strain evidence="2">MAFF 305830</strain>
    </source>
</reference>
<dbReference type="EMBL" id="KN824288">
    <property type="protein sequence ID" value="KIM29476.1"/>
    <property type="molecule type" value="Genomic_DNA"/>
</dbReference>
<name>A0A0C3BDE6_SERVB</name>
<keyword evidence="2" id="KW-1185">Reference proteome</keyword>
<protein>
    <submittedName>
        <fullName evidence="1">Uncharacterized protein</fullName>
    </submittedName>
</protein>
<reference evidence="1 2" key="1">
    <citation type="submission" date="2014-04" db="EMBL/GenBank/DDBJ databases">
        <authorList>
            <consortium name="DOE Joint Genome Institute"/>
            <person name="Kuo A."/>
            <person name="Zuccaro A."/>
            <person name="Kohler A."/>
            <person name="Nagy L.G."/>
            <person name="Floudas D."/>
            <person name="Copeland A."/>
            <person name="Barry K.W."/>
            <person name="Cichocki N."/>
            <person name="Veneault-Fourrey C."/>
            <person name="LaButti K."/>
            <person name="Lindquist E.A."/>
            <person name="Lipzen A."/>
            <person name="Lundell T."/>
            <person name="Morin E."/>
            <person name="Murat C."/>
            <person name="Sun H."/>
            <person name="Tunlid A."/>
            <person name="Henrissat B."/>
            <person name="Grigoriev I.V."/>
            <person name="Hibbett D.S."/>
            <person name="Martin F."/>
            <person name="Nordberg H.P."/>
            <person name="Cantor M.N."/>
            <person name="Hua S.X."/>
        </authorList>
    </citation>
    <scope>NUCLEOTIDE SEQUENCE [LARGE SCALE GENOMIC DNA]</scope>
    <source>
        <strain evidence="1 2">MAFF 305830</strain>
    </source>
</reference>
<accession>A0A0C3BDE6</accession>
<sequence>MTGRILNRARWSVVYAGWGIIHRFHVQRIKVGHPSIIRQGNIDPNLIDINLVNLNPPPPIQNAPDHPSRHANNTAFIQNSFALNDRSTRHELRTILSQDWWFLDTVEPQGSLDPLIMRQGALFACKFLSCGHKRFARFDRDVIGGFLVKNTSGHTQNERRLHFLPHAKQLNGGQKKHGPTQKEQEMSYILTSNVLSPMKMRITYAGNLHEIYPVPSVFSIQGKPNKAAPPGLRHQVARAGLERARPMSIDRITYPFFILKLHFVTNEAIL</sequence>
<gene>
    <name evidence="1" type="ORF">M408DRAFT_8152</name>
</gene>
<evidence type="ECO:0000313" key="2">
    <source>
        <dbReference type="Proteomes" id="UP000054097"/>
    </source>
</evidence>
<dbReference type="HOGENOM" id="CLU_1031190_0_0_1"/>
<dbReference type="AlphaFoldDB" id="A0A0C3BDE6"/>
<evidence type="ECO:0000313" key="1">
    <source>
        <dbReference type="EMBL" id="KIM29476.1"/>
    </source>
</evidence>
<organism evidence="1 2">
    <name type="scientific">Serendipita vermifera MAFF 305830</name>
    <dbReference type="NCBI Taxonomy" id="933852"/>
    <lineage>
        <taxon>Eukaryota</taxon>
        <taxon>Fungi</taxon>
        <taxon>Dikarya</taxon>
        <taxon>Basidiomycota</taxon>
        <taxon>Agaricomycotina</taxon>
        <taxon>Agaricomycetes</taxon>
        <taxon>Sebacinales</taxon>
        <taxon>Serendipitaceae</taxon>
        <taxon>Serendipita</taxon>
    </lineage>
</organism>
<dbReference type="Proteomes" id="UP000054097">
    <property type="component" value="Unassembled WGS sequence"/>
</dbReference>